<evidence type="ECO:0000313" key="2">
    <source>
        <dbReference type="EMBL" id="HIX61564.1"/>
    </source>
</evidence>
<evidence type="ECO:0000256" key="1">
    <source>
        <dbReference type="SAM" id="MobiDB-lite"/>
    </source>
</evidence>
<reference evidence="2" key="2">
    <citation type="submission" date="2021-04" db="EMBL/GenBank/DDBJ databases">
        <authorList>
            <person name="Gilroy R."/>
        </authorList>
    </citation>
    <scope>NUCLEOTIDE SEQUENCE</scope>
    <source>
        <strain evidence="2">1193</strain>
    </source>
</reference>
<accession>A0A9D1WMD2</accession>
<dbReference type="PROSITE" id="PS51257">
    <property type="entry name" value="PROKAR_LIPOPROTEIN"/>
    <property type="match status" value="1"/>
</dbReference>
<proteinExistence type="predicted"/>
<gene>
    <name evidence="2" type="ORF">H9854_04950</name>
</gene>
<dbReference type="AlphaFoldDB" id="A0A9D1WMD2"/>
<name>A0A9D1WMD2_9GAMM</name>
<dbReference type="EMBL" id="DXFC01000145">
    <property type="protein sequence ID" value="HIX61564.1"/>
    <property type="molecule type" value="Genomic_DNA"/>
</dbReference>
<feature type="region of interest" description="Disordered" evidence="1">
    <location>
        <begin position="18"/>
        <end position="43"/>
    </location>
</feature>
<evidence type="ECO:0000313" key="3">
    <source>
        <dbReference type="Proteomes" id="UP000824248"/>
    </source>
</evidence>
<comment type="caution">
    <text evidence="2">The sequence shown here is derived from an EMBL/GenBank/DDBJ whole genome shotgun (WGS) entry which is preliminary data.</text>
</comment>
<organism evidence="2 3">
    <name type="scientific">Candidatus Halomonas stercoripullorum</name>
    <dbReference type="NCBI Taxonomy" id="2838617"/>
    <lineage>
        <taxon>Bacteria</taxon>
        <taxon>Pseudomonadati</taxon>
        <taxon>Pseudomonadota</taxon>
        <taxon>Gammaproteobacteria</taxon>
        <taxon>Oceanospirillales</taxon>
        <taxon>Halomonadaceae</taxon>
        <taxon>Halomonas</taxon>
    </lineage>
</organism>
<dbReference type="Proteomes" id="UP000824248">
    <property type="component" value="Unassembled WGS sequence"/>
</dbReference>
<sequence>MKAWRRLAGLLIVVGVAGCGGENEPEPVPEQAEPPPTVMSEAAEPEVEVAPLTVEIQASASLRSDRRLMVQGETNLPDTTQLQVITQREVSGVRWQSRTTVTQGEFTAGPFGPGSGLPDGGYTITVNLVAASVQPRAVRERIGEQGEHLAGELVTGSRHGLGQVASYSRRYLIGSEPRRAADQAEVLEVE</sequence>
<protein>
    <recommendedName>
        <fullName evidence="4">Lipoprotein</fullName>
    </recommendedName>
</protein>
<reference evidence="2" key="1">
    <citation type="journal article" date="2021" name="PeerJ">
        <title>Extensive microbial diversity within the chicken gut microbiome revealed by metagenomics and culture.</title>
        <authorList>
            <person name="Gilroy R."/>
            <person name="Ravi A."/>
            <person name="Getino M."/>
            <person name="Pursley I."/>
            <person name="Horton D.L."/>
            <person name="Alikhan N.F."/>
            <person name="Baker D."/>
            <person name="Gharbi K."/>
            <person name="Hall N."/>
            <person name="Watson M."/>
            <person name="Adriaenssens E.M."/>
            <person name="Foster-Nyarko E."/>
            <person name="Jarju S."/>
            <person name="Secka A."/>
            <person name="Antonio M."/>
            <person name="Oren A."/>
            <person name="Chaudhuri R.R."/>
            <person name="La Ragione R."/>
            <person name="Hildebrand F."/>
            <person name="Pallen M.J."/>
        </authorList>
    </citation>
    <scope>NUCLEOTIDE SEQUENCE</scope>
    <source>
        <strain evidence="2">1193</strain>
    </source>
</reference>
<evidence type="ECO:0008006" key="4">
    <source>
        <dbReference type="Google" id="ProtNLM"/>
    </source>
</evidence>
<feature type="compositionally biased region" description="Pro residues" evidence="1">
    <location>
        <begin position="26"/>
        <end position="37"/>
    </location>
</feature>